<organism evidence="1">
    <name type="scientific">Picea glauca</name>
    <name type="common">White spruce</name>
    <name type="synonym">Pinus glauca</name>
    <dbReference type="NCBI Taxonomy" id="3330"/>
    <lineage>
        <taxon>Eukaryota</taxon>
        <taxon>Viridiplantae</taxon>
        <taxon>Streptophyta</taxon>
        <taxon>Embryophyta</taxon>
        <taxon>Tracheophyta</taxon>
        <taxon>Spermatophyta</taxon>
        <taxon>Pinopsida</taxon>
        <taxon>Pinidae</taxon>
        <taxon>Conifers I</taxon>
        <taxon>Pinales</taxon>
        <taxon>Pinaceae</taxon>
        <taxon>Picea</taxon>
    </lineage>
</organism>
<geneLocation type="mitochondrion" evidence="1"/>
<proteinExistence type="predicted"/>
<accession>A0A117NGB9</accession>
<gene>
    <name evidence="1" type="ORF">ABT39_MTgene1668</name>
</gene>
<evidence type="ECO:0000313" key="1">
    <source>
        <dbReference type="EMBL" id="KUM46566.1"/>
    </source>
</evidence>
<comment type="caution">
    <text evidence="1">The sequence shown here is derived from an EMBL/GenBank/DDBJ whole genome shotgun (WGS) entry which is preliminary data.</text>
</comment>
<name>A0A117NGB9_PICGL</name>
<protein>
    <submittedName>
        <fullName evidence="1">Uncharacterized protein</fullName>
    </submittedName>
</protein>
<keyword evidence="1" id="KW-0496">Mitochondrion</keyword>
<dbReference type="EMBL" id="LKAM01000011">
    <property type="protein sequence ID" value="KUM46566.1"/>
    <property type="molecule type" value="Genomic_DNA"/>
</dbReference>
<dbReference type="AlphaFoldDB" id="A0A117NGB9"/>
<reference evidence="1" key="1">
    <citation type="journal article" date="2015" name="Genome Biol. Evol.">
        <title>Organellar Genomes of White Spruce (Picea glauca): Assembly and Annotation.</title>
        <authorList>
            <person name="Jackman S.D."/>
            <person name="Warren R.L."/>
            <person name="Gibb E.A."/>
            <person name="Vandervalk B.P."/>
            <person name="Mohamadi H."/>
            <person name="Chu J."/>
            <person name="Raymond A."/>
            <person name="Pleasance S."/>
            <person name="Coope R."/>
            <person name="Wildung M.R."/>
            <person name="Ritland C.E."/>
            <person name="Bousquet J."/>
            <person name="Jones S.J."/>
            <person name="Bohlmann J."/>
            <person name="Birol I."/>
        </authorList>
    </citation>
    <scope>NUCLEOTIDE SEQUENCE [LARGE SCALE GENOMIC DNA]</scope>
    <source>
        <tissue evidence="1">Flushing bud</tissue>
    </source>
</reference>
<sequence length="57" mass="6879">MDVRIWTHSTERRGSIDIIYVITLLVSKDQYISFIYHNIKKRRNRNSIPIISNEMNE</sequence>